<evidence type="ECO:0000259" key="13">
    <source>
        <dbReference type="PROSITE" id="PS52002"/>
    </source>
</evidence>
<dbReference type="HAMAP" id="MF_02040">
    <property type="entry name" value="Mrp_NBP35"/>
    <property type="match status" value="1"/>
</dbReference>
<dbReference type="InterPro" id="IPR033756">
    <property type="entry name" value="YlxH/NBP35"/>
</dbReference>
<dbReference type="Gene3D" id="6.10.110.10">
    <property type="match status" value="1"/>
</dbReference>
<evidence type="ECO:0000256" key="8">
    <source>
        <dbReference type="ARBA" id="ARBA00022989"/>
    </source>
</evidence>
<dbReference type="InterPro" id="IPR009311">
    <property type="entry name" value="IFI6/IFI27-like"/>
</dbReference>
<keyword evidence="5" id="KW-0479">Metal-binding</keyword>
<keyword evidence="9" id="KW-0408">Iron</keyword>
<protein>
    <submittedName>
        <fullName evidence="14">Oidioi.mRNA.OKI2018_I69.PAR.g11296.t1.cds</fullName>
    </submittedName>
</protein>
<dbReference type="SUPFAM" id="SSF50182">
    <property type="entry name" value="Sm-like ribonucleoproteins"/>
    <property type="match status" value="1"/>
</dbReference>
<keyword evidence="4 12" id="KW-0812">Transmembrane</keyword>
<keyword evidence="15" id="KW-1185">Reference proteome</keyword>
<dbReference type="EMBL" id="OU015568">
    <property type="protein sequence ID" value="CAG5086641.1"/>
    <property type="molecule type" value="Genomic_DNA"/>
</dbReference>
<feature type="domain" description="Sm" evidence="13">
    <location>
        <begin position="598"/>
        <end position="683"/>
    </location>
</feature>
<evidence type="ECO:0000256" key="10">
    <source>
        <dbReference type="ARBA" id="ARBA00023014"/>
    </source>
</evidence>
<proteinExistence type="inferred from homology"/>
<keyword evidence="6" id="KW-0547">Nucleotide-binding</keyword>
<dbReference type="Pfam" id="PF06140">
    <property type="entry name" value="Ifi-6-16"/>
    <property type="match status" value="1"/>
</dbReference>
<dbReference type="SUPFAM" id="SSF52540">
    <property type="entry name" value="P-loop containing nucleoside triphosphate hydrolases"/>
    <property type="match status" value="1"/>
</dbReference>
<evidence type="ECO:0000256" key="4">
    <source>
        <dbReference type="ARBA" id="ARBA00022692"/>
    </source>
</evidence>
<accession>A0ABN7RZR5</accession>
<gene>
    <name evidence="14" type="ORF">OKIOD_LOCUS2854</name>
</gene>
<comment type="subcellular location">
    <subcellularLocation>
        <location evidence="1">Membrane</location>
        <topology evidence="1">Multi-pass membrane protein</topology>
    </subcellularLocation>
</comment>
<evidence type="ECO:0000256" key="3">
    <source>
        <dbReference type="ARBA" id="ARBA00022485"/>
    </source>
</evidence>
<dbReference type="InterPro" id="IPR019591">
    <property type="entry name" value="Mrp/NBP35_ATP-bd"/>
</dbReference>
<dbReference type="PANTHER" id="PTHR23264:SF19">
    <property type="entry name" value="CYTOSOLIC FE-S CLUSTER ASSEMBLY FACTOR NUBP2"/>
    <property type="match status" value="1"/>
</dbReference>
<evidence type="ECO:0000256" key="6">
    <source>
        <dbReference type="ARBA" id="ARBA00022741"/>
    </source>
</evidence>
<dbReference type="InterPro" id="IPR027417">
    <property type="entry name" value="P-loop_NTPase"/>
</dbReference>
<feature type="transmembrane region" description="Helical" evidence="12">
    <location>
        <begin position="190"/>
        <end position="215"/>
    </location>
</feature>
<evidence type="ECO:0000256" key="7">
    <source>
        <dbReference type="ARBA" id="ARBA00022840"/>
    </source>
</evidence>
<dbReference type="PANTHER" id="PTHR23264">
    <property type="entry name" value="NUCLEOTIDE-BINDING PROTEIN NBP35 YEAST -RELATED"/>
    <property type="match status" value="1"/>
</dbReference>
<evidence type="ECO:0000256" key="5">
    <source>
        <dbReference type="ARBA" id="ARBA00022723"/>
    </source>
</evidence>
<dbReference type="PROSITE" id="PS01215">
    <property type="entry name" value="MRP"/>
    <property type="match status" value="1"/>
</dbReference>
<dbReference type="Gene3D" id="2.30.30.100">
    <property type="match status" value="1"/>
</dbReference>
<keyword evidence="3" id="KW-0004">4Fe-4S</keyword>
<dbReference type="Pfam" id="PF01423">
    <property type="entry name" value="LSM"/>
    <property type="match status" value="1"/>
</dbReference>
<dbReference type="InterPro" id="IPR010920">
    <property type="entry name" value="LSM_dom_sf"/>
</dbReference>
<name>A0ABN7RZR5_OIKDI</name>
<dbReference type="CDD" id="cd01730">
    <property type="entry name" value="LSm3"/>
    <property type="match status" value="1"/>
</dbReference>
<dbReference type="InterPro" id="IPR047575">
    <property type="entry name" value="Sm"/>
</dbReference>
<evidence type="ECO:0000256" key="9">
    <source>
        <dbReference type="ARBA" id="ARBA00023004"/>
    </source>
</evidence>
<sequence length="683" mass="73574">MSGQIVVPVMTAESQRYSVEFKSSCEAHIIVHVTFTGEETQPTFVAPGETITLLLPCGLAGVQLVATDLGNPDFKKILENPPVELVSRINHRNVISIEKQGHRFQLSGGPTAGVAASEWKALKIDSNFDFSAKIHLLPRMVSHTPDAGDKIARFARNNKAVLITSAVFGVAGAVLLPIALPLLGFGAGGVVAGSIAAGAQSAIYGGFTGGIFSVLQSMGAAGVSAGATAMMTAFGVATGAGIGALIKEEILHTIPISRIIKGETKIEINYKTFQILESVTIVTGKDGEGKRKAIFISTFGRSEKIYRYRFEFTKSANDFEIQVPQTSADNWREFFPIDFDKINGQELENIYKMGIENVKTIVAVLSGKGGVGKSSVSVQLAQGFAADGLKVGILDLDICGPSIPRMLGQEGENLHESEEGLVPVMLGEGLSLVSVGFLAEAEEAIIWRGPKKKAIVSQLINDVLWGALDVLVIDTPPGTSDEHIGLVSTLKELGRRDSVRAILVTTPQMASLQDVTREINFCKKTELPMSGIIENMSGFVCPHCSECTNIFNKGNAAKLAEKYETKVLGTIPIDPNFGSTMAAVDSLGDAVVQALVEEPLDLLRLSLDERIFVKLRNERELTGRLHAFDQHLNMILGDVEETVTNVEIDDETYEEIYRQVKRSIPMLFVRGDGVILVAPPLRK</sequence>
<evidence type="ECO:0000313" key="14">
    <source>
        <dbReference type="EMBL" id="CAG5086641.1"/>
    </source>
</evidence>
<comment type="similarity">
    <text evidence="2">Belongs to the IFI6/IFI27 family.</text>
</comment>
<feature type="transmembrane region" description="Helical" evidence="12">
    <location>
        <begin position="160"/>
        <end position="184"/>
    </location>
</feature>
<dbReference type="InterPro" id="IPR001163">
    <property type="entry name" value="Sm_dom_euk/arc"/>
</dbReference>
<evidence type="ECO:0000256" key="12">
    <source>
        <dbReference type="SAM" id="Phobius"/>
    </source>
</evidence>
<evidence type="ECO:0000313" key="15">
    <source>
        <dbReference type="Proteomes" id="UP001158576"/>
    </source>
</evidence>
<dbReference type="InterPro" id="IPR034105">
    <property type="entry name" value="Lsm3"/>
</dbReference>
<keyword evidence="7" id="KW-0067">ATP-binding</keyword>
<evidence type="ECO:0000256" key="2">
    <source>
        <dbReference type="ARBA" id="ARBA00007262"/>
    </source>
</evidence>
<reference evidence="14 15" key="1">
    <citation type="submission" date="2021-04" db="EMBL/GenBank/DDBJ databases">
        <authorList>
            <person name="Bliznina A."/>
        </authorList>
    </citation>
    <scope>NUCLEOTIDE SEQUENCE [LARGE SCALE GENOMIC DNA]</scope>
</reference>
<keyword evidence="8 12" id="KW-1133">Transmembrane helix</keyword>
<dbReference type="PROSITE" id="PS52002">
    <property type="entry name" value="SM"/>
    <property type="match status" value="1"/>
</dbReference>
<evidence type="ECO:0000256" key="11">
    <source>
        <dbReference type="ARBA" id="ARBA00023136"/>
    </source>
</evidence>
<organism evidence="14 15">
    <name type="scientific">Oikopleura dioica</name>
    <name type="common">Tunicate</name>
    <dbReference type="NCBI Taxonomy" id="34765"/>
    <lineage>
        <taxon>Eukaryota</taxon>
        <taxon>Metazoa</taxon>
        <taxon>Chordata</taxon>
        <taxon>Tunicata</taxon>
        <taxon>Appendicularia</taxon>
        <taxon>Copelata</taxon>
        <taxon>Oikopleuridae</taxon>
        <taxon>Oikopleura</taxon>
    </lineage>
</organism>
<dbReference type="Pfam" id="PF10609">
    <property type="entry name" value="ParA"/>
    <property type="match status" value="1"/>
</dbReference>
<dbReference type="SMART" id="SM00651">
    <property type="entry name" value="Sm"/>
    <property type="match status" value="1"/>
</dbReference>
<dbReference type="Gene3D" id="3.40.50.300">
    <property type="entry name" value="P-loop containing nucleotide triphosphate hydrolases"/>
    <property type="match status" value="1"/>
</dbReference>
<dbReference type="InterPro" id="IPR000808">
    <property type="entry name" value="Mrp-like_CS"/>
</dbReference>
<keyword evidence="10" id="KW-0411">Iron-sulfur</keyword>
<evidence type="ECO:0000256" key="1">
    <source>
        <dbReference type="ARBA" id="ARBA00004141"/>
    </source>
</evidence>
<dbReference type="Proteomes" id="UP001158576">
    <property type="component" value="Chromosome PAR"/>
</dbReference>
<keyword evidence="11 12" id="KW-0472">Membrane</keyword>
<dbReference type="InterPro" id="IPR038213">
    <property type="entry name" value="IFI6/IFI27-like_sf"/>
</dbReference>
<dbReference type="CDD" id="cd02037">
    <property type="entry name" value="Mrp_NBP35"/>
    <property type="match status" value="1"/>
</dbReference>
<feature type="transmembrane region" description="Helical" evidence="12">
    <location>
        <begin position="227"/>
        <end position="246"/>
    </location>
</feature>